<dbReference type="InterPro" id="IPR051091">
    <property type="entry name" value="O-Glucosyltr/Glycosyltrsf_90"/>
</dbReference>
<evidence type="ECO:0000259" key="3">
    <source>
        <dbReference type="Pfam" id="PF05686"/>
    </source>
</evidence>
<feature type="domain" description="Glycosyl transferase CAP10" evidence="3">
    <location>
        <begin position="2"/>
        <end position="63"/>
    </location>
</feature>
<dbReference type="AlphaFoldDB" id="A0AAD8YM05"/>
<accession>A0AAD8YM05</accession>
<dbReference type="PANTHER" id="PTHR12203:SF35">
    <property type="entry name" value="PROTEIN O-GLUCOSYLTRANSFERASE 1"/>
    <property type="match status" value="1"/>
</dbReference>
<comment type="similarity">
    <text evidence="1">Belongs to the glycosyltransferase 90 family.</text>
</comment>
<name>A0AAD8YM05_9STRA</name>
<protein>
    <recommendedName>
        <fullName evidence="3">Glycosyl transferase CAP10 domain-containing protein</fullName>
    </recommendedName>
</protein>
<dbReference type="InterPro" id="IPR006598">
    <property type="entry name" value="CAP10"/>
</dbReference>
<comment type="caution">
    <text evidence="4">The sequence shown here is derived from an EMBL/GenBank/DDBJ whole genome shotgun (WGS) entry which is preliminary data.</text>
</comment>
<dbReference type="Proteomes" id="UP001224775">
    <property type="component" value="Unassembled WGS sequence"/>
</dbReference>
<evidence type="ECO:0000256" key="1">
    <source>
        <dbReference type="ARBA" id="ARBA00010118"/>
    </source>
</evidence>
<dbReference type="EMBL" id="JATAAI010000002">
    <property type="protein sequence ID" value="KAK1747680.1"/>
    <property type="molecule type" value="Genomic_DNA"/>
</dbReference>
<dbReference type="PANTHER" id="PTHR12203">
    <property type="entry name" value="KDEL LYS-ASP-GLU-LEU CONTAINING - RELATED"/>
    <property type="match status" value="1"/>
</dbReference>
<proteinExistence type="inferred from homology"/>
<keyword evidence="5" id="KW-1185">Reference proteome</keyword>
<organism evidence="4 5">
    <name type="scientific">Skeletonema marinoi</name>
    <dbReference type="NCBI Taxonomy" id="267567"/>
    <lineage>
        <taxon>Eukaryota</taxon>
        <taxon>Sar</taxon>
        <taxon>Stramenopiles</taxon>
        <taxon>Ochrophyta</taxon>
        <taxon>Bacillariophyta</taxon>
        <taxon>Coscinodiscophyceae</taxon>
        <taxon>Thalassiosirophycidae</taxon>
        <taxon>Thalassiosirales</taxon>
        <taxon>Skeletonemataceae</taxon>
        <taxon>Skeletonema</taxon>
        <taxon>Skeletonema marinoi-dohrnii complex</taxon>
    </lineage>
</organism>
<keyword evidence="2" id="KW-0808">Transferase</keyword>
<dbReference type="Pfam" id="PF05686">
    <property type="entry name" value="Glyco_transf_90"/>
    <property type="match status" value="1"/>
</dbReference>
<evidence type="ECO:0000256" key="2">
    <source>
        <dbReference type="ARBA" id="ARBA00022679"/>
    </source>
</evidence>
<evidence type="ECO:0000313" key="4">
    <source>
        <dbReference type="EMBL" id="KAK1747680.1"/>
    </source>
</evidence>
<gene>
    <name evidence="4" type="ORF">QTG54_001643</name>
</gene>
<sequence length="86" mass="9741">MKYKAIFDIDGNNWSARFNNLLCYNSVIIKIAPDFVEANFKGLIPGVHYLPAMLDNITQVAEFVMDRTMMPDAQVVANANAWCKEI</sequence>
<evidence type="ECO:0000313" key="5">
    <source>
        <dbReference type="Proteomes" id="UP001224775"/>
    </source>
</evidence>
<reference evidence="4" key="1">
    <citation type="submission" date="2023-06" db="EMBL/GenBank/DDBJ databases">
        <title>Survivors Of The Sea: Transcriptome response of Skeletonema marinoi to long-term dormancy.</title>
        <authorList>
            <person name="Pinder M.I.M."/>
            <person name="Kourtchenko O."/>
            <person name="Robertson E.K."/>
            <person name="Larsson T."/>
            <person name="Maumus F."/>
            <person name="Osuna-Cruz C.M."/>
            <person name="Vancaester E."/>
            <person name="Stenow R."/>
            <person name="Vandepoele K."/>
            <person name="Ploug H."/>
            <person name="Bruchert V."/>
            <person name="Godhe A."/>
            <person name="Topel M."/>
        </authorList>
    </citation>
    <scope>NUCLEOTIDE SEQUENCE</scope>
    <source>
        <strain evidence="4">R05AC</strain>
    </source>
</reference>
<dbReference type="GO" id="GO:0016740">
    <property type="term" value="F:transferase activity"/>
    <property type="evidence" value="ECO:0007669"/>
    <property type="project" value="UniProtKB-KW"/>
</dbReference>